<evidence type="ECO:0000256" key="1">
    <source>
        <dbReference type="ARBA" id="ARBA00023157"/>
    </source>
</evidence>
<dbReference type="PROSITE" id="PS50222">
    <property type="entry name" value="EF_HAND_2"/>
    <property type="match status" value="1"/>
</dbReference>
<dbReference type="GO" id="GO:0005509">
    <property type="term" value="F:calcium ion binding"/>
    <property type="evidence" value="ECO:0007669"/>
    <property type="project" value="InterPro"/>
</dbReference>
<dbReference type="Pfam" id="PF08534">
    <property type="entry name" value="Redoxin"/>
    <property type="match status" value="1"/>
</dbReference>
<protein>
    <submittedName>
        <fullName evidence="5">Redoxin domain-containing protein</fullName>
    </submittedName>
</protein>
<dbReference type="Gene3D" id="1.10.238.10">
    <property type="entry name" value="EF-hand"/>
    <property type="match status" value="1"/>
</dbReference>
<feature type="domain" description="Thioredoxin" evidence="4">
    <location>
        <begin position="17"/>
        <end position="170"/>
    </location>
</feature>
<dbReference type="InterPro" id="IPR047262">
    <property type="entry name" value="PRX-like1"/>
</dbReference>
<dbReference type="OrthoDB" id="9809746at2"/>
<dbReference type="Proteomes" id="UP000319732">
    <property type="component" value="Unassembled WGS sequence"/>
</dbReference>
<dbReference type="InterPro" id="IPR036939">
    <property type="entry name" value="Cu2_ascorb_mOase_N_sf"/>
</dbReference>
<evidence type="ECO:0000259" key="3">
    <source>
        <dbReference type="PROSITE" id="PS50222"/>
    </source>
</evidence>
<dbReference type="InterPro" id="IPR014784">
    <property type="entry name" value="Cu2_ascorb_mOase-like_C"/>
</dbReference>
<keyword evidence="1" id="KW-1015">Disulfide bond</keyword>
<dbReference type="AlphaFoldDB" id="A0A545SPC5"/>
<dbReference type="PANTHER" id="PTHR43640:SF1">
    <property type="entry name" value="THIOREDOXIN-DEPENDENT PEROXIREDOXIN"/>
    <property type="match status" value="1"/>
</dbReference>
<dbReference type="Gene3D" id="2.60.120.230">
    <property type="match status" value="1"/>
</dbReference>
<dbReference type="PANTHER" id="PTHR43640">
    <property type="entry name" value="OS07G0260300 PROTEIN"/>
    <property type="match status" value="1"/>
</dbReference>
<dbReference type="SUPFAM" id="SSF49742">
    <property type="entry name" value="PHM/PNGase F"/>
    <property type="match status" value="2"/>
</dbReference>
<dbReference type="Gene3D" id="2.60.120.310">
    <property type="entry name" value="Copper type II, ascorbate-dependent monooxygenase, N-terminal domain"/>
    <property type="match status" value="1"/>
</dbReference>
<dbReference type="RefSeq" id="WP_142930038.1">
    <property type="nucleotide sequence ID" value="NZ_ML660115.1"/>
</dbReference>
<reference evidence="5 6" key="1">
    <citation type="submission" date="2019-06" db="EMBL/GenBank/DDBJ databases">
        <title>Whole genome sequence for Cellvibrionaceae sp. R142.</title>
        <authorList>
            <person name="Wang G."/>
        </authorList>
    </citation>
    <scope>NUCLEOTIDE SEQUENCE [LARGE SCALE GENOMIC DNA]</scope>
    <source>
        <strain evidence="5 6">R142</strain>
    </source>
</reference>
<dbReference type="InterPro" id="IPR008977">
    <property type="entry name" value="PHM/PNGase_F_dom_sf"/>
</dbReference>
<dbReference type="SUPFAM" id="SSF52833">
    <property type="entry name" value="Thioredoxin-like"/>
    <property type="match status" value="1"/>
</dbReference>
<evidence type="ECO:0000256" key="2">
    <source>
        <dbReference type="SAM" id="SignalP"/>
    </source>
</evidence>
<proteinExistence type="predicted"/>
<keyword evidence="6" id="KW-1185">Reference proteome</keyword>
<keyword evidence="2" id="KW-0732">Signal</keyword>
<dbReference type="InterPro" id="IPR013740">
    <property type="entry name" value="Redoxin"/>
</dbReference>
<dbReference type="GO" id="GO:0016715">
    <property type="term" value="F:oxidoreductase activity, acting on paired donors, with incorporation or reduction of molecular oxygen, reduced ascorbate as one donor, and incorporation of one atom of oxygen"/>
    <property type="evidence" value="ECO:0007669"/>
    <property type="project" value="InterPro"/>
</dbReference>
<dbReference type="EMBL" id="VHSG01000039">
    <property type="protein sequence ID" value="TQV66716.1"/>
    <property type="molecule type" value="Genomic_DNA"/>
</dbReference>
<accession>A0A545SPC5</accession>
<gene>
    <name evidence="5" type="ORF">FKG94_26845</name>
</gene>
<name>A0A545SPC5_9GAMM</name>
<dbReference type="SUPFAM" id="SSF47473">
    <property type="entry name" value="EF-hand"/>
    <property type="match status" value="1"/>
</dbReference>
<evidence type="ECO:0000313" key="5">
    <source>
        <dbReference type="EMBL" id="TQV66716.1"/>
    </source>
</evidence>
<dbReference type="InterPro" id="IPR011992">
    <property type="entry name" value="EF-hand-dom_pair"/>
</dbReference>
<evidence type="ECO:0000313" key="6">
    <source>
        <dbReference type="Proteomes" id="UP000319732"/>
    </source>
</evidence>
<dbReference type="InterPro" id="IPR013766">
    <property type="entry name" value="Thioredoxin_domain"/>
</dbReference>
<organism evidence="5 6">
    <name type="scientific">Exilibacterium tricleocarpae</name>
    <dbReference type="NCBI Taxonomy" id="2591008"/>
    <lineage>
        <taxon>Bacteria</taxon>
        <taxon>Pseudomonadati</taxon>
        <taxon>Pseudomonadota</taxon>
        <taxon>Gammaproteobacteria</taxon>
        <taxon>Cellvibrionales</taxon>
        <taxon>Cellvibrionaceae</taxon>
        <taxon>Exilibacterium</taxon>
    </lineage>
</organism>
<dbReference type="InterPro" id="IPR036249">
    <property type="entry name" value="Thioredoxin-like_sf"/>
</dbReference>
<dbReference type="GO" id="GO:0005507">
    <property type="term" value="F:copper ion binding"/>
    <property type="evidence" value="ECO:0007669"/>
    <property type="project" value="InterPro"/>
</dbReference>
<feature type="chain" id="PRO_5022225301" evidence="2">
    <location>
        <begin position="21"/>
        <end position="655"/>
    </location>
</feature>
<dbReference type="InterPro" id="IPR002048">
    <property type="entry name" value="EF_hand_dom"/>
</dbReference>
<dbReference type="PROSITE" id="PS51352">
    <property type="entry name" value="THIOREDOXIN_2"/>
    <property type="match status" value="1"/>
</dbReference>
<feature type="signal peptide" evidence="2">
    <location>
        <begin position="1"/>
        <end position="20"/>
    </location>
</feature>
<sequence length="655" mass="73968">MGRWLSTLLLLTVTGGFAQAATVDNFSLLDQHGKAHELYYLADKKAIVIMAQGNGCPMVRNALPAFAEIRQQYQSKGVEFLLLNANLQDHRASILKEAKEFSIDLPILVDETQLIGAALELTRTAEVLVIDPRDWTIAYRGPVDDRLHYERRKPQAQQHYLRDALDAVIGGKPVAVSRRHVKGCIINFPERANQNRHQQISYSKTIAPLLMEKCVACHTPGGIGPWAMTDYTMILGFSPMIREVVRTKRMPPWHADPHIQQFREDNSLSVAETRTLIHWIEAGSPRGNGPDPLAALQMQADKWQLGAPDLVLKLPRFDVPATGIVDYQYPSVPNPLDRDVWVKAVAVKPGDRTVLHHLIVGSAREKPKENDLGAAFRNYLVTYAPGMDPYQYPENTGVLVPKGGYFSFQSHYTTSGKATSDETEVGLYFYDKPPENMLRHYSIVNFSLQIPPHAEAHEEAAYFYFENDATIYSLFPHAHYRGKSSLFEVVHPDGTRDPVLSVPSYDFNWQRMYTLAQPLKVAAGTKLLHRTTYDNSAKNPANPDPSLTVGWGEQSFEEMLYGSFMFQWDGETPDNPVHNRRRVRTAMGFGFRDKDMNGRLEPDELVGTDHQHMTENFDKFDSNSDGGLDMDEYLDARRQKVSANIEARSARQNEP</sequence>
<dbReference type="Gene3D" id="3.40.30.10">
    <property type="entry name" value="Glutaredoxin"/>
    <property type="match status" value="1"/>
</dbReference>
<comment type="caution">
    <text evidence="5">The sequence shown here is derived from an EMBL/GenBank/DDBJ whole genome shotgun (WGS) entry which is preliminary data.</text>
</comment>
<feature type="domain" description="EF-hand" evidence="3">
    <location>
        <begin position="608"/>
        <end position="643"/>
    </location>
</feature>
<evidence type="ECO:0000259" key="4">
    <source>
        <dbReference type="PROSITE" id="PS51352"/>
    </source>
</evidence>